<comment type="cofactor">
    <cofactor evidence="1">
        <name>FAD</name>
        <dbReference type="ChEBI" id="CHEBI:57692"/>
    </cofactor>
</comment>
<protein>
    <recommendedName>
        <fullName evidence="10">FAD/NAD(P)-binding domain-containing protein</fullName>
    </recommendedName>
</protein>
<keyword evidence="9" id="KW-1185">Reference proteome</keyword>
<evidence type="ECO:0000256" key="3">
    <source>
        <dbReference type="ARBA" id="ARBA00022630"/>
    </source>
</evidence>
<evidence type="ECO:0000256" key="6">
    <source>
        <dbReference type="ARBA" id="ARBA00023002"/>
    </source>
</evidence>
<comment type="caution">
    <text evidence="8">The sequence shown here is derived from an EMBL/GenBank/DDBJ whole genome shotgun (WGS) entry which is preliminary data.</text>
</comment>
<keyword evidence="3" id="KW-0285">Flavoprotein</keyword>
<evidence type="ECO:0000256" key="5">
    <source>
        <dbReference type="ARBA" id="ARBA00022857"/>
    </source>
</evidence>
<dbReference type="EMBL" id="JAXOVC010000011">
    <property type="protein sequence ID" value="KAK4495845.1"/>
    <property type="molecule type" value="Genomic_DNA"/>
</dbReference>
<keyword evidence="6" id="KW-0560">Oxidoreductase</keyword>
<keyword evidence="5" id="KW-0521">NADP</keyword>
<evidence type="ECO:0000256" key="4">
    <source>
        <dbReference type="ARBA" id="ARBA00022827"/>
    </source>
</evidence>
<comment type="similarity">
    <text evidence="2">Belongs to the FAD-binding monooxygenase family.</text>
</comment>
<keyword evidence="7" id="KW-0503">Monooxygenase</keyword>
<dbReference type="Proteomes" id="UP001305779">
    <property type="component" value="Unassembled WGS sequence"/>
</dbReference>
<dbReference type="PANTHER" id="PTHR43098:SF3">
    <property type="entry name" value="L-ORNITHINE N(5)-MONOOXYGENASE-RELATED"/>
    <property type="match status" value="1"/>
</dbReference>
<name>A0ABR0E354_ZASCE</name>
<reference evidence="8 9" key="1">
    <citation type="journal article" date="2023" name="G3 (Bethesda)">
        <title>A chromosome-level genome assembly of Zasmidium syzygii isolated from banana leaves.</title>
        <authorList>
            <person name="van Westerhoven A.C."/>
            <person name="Mehrabi R."/>
            <person name="Talebi R."/>
            <person name="Steentjes M.B.F."/>
            <person name="Corcolon B."/>
            <person name="Chong P.A."/>
            <person name="Kema G.H.J."/>
            <person name="Seidl M.F."/>
        </authorList>
    </citation>
    <scope>NUCLEOTIDE SEQUENCE [LARGE SCALE GENOMIC DNA]</scope>
    <source>
        <strain evidence="8 9">P124</strain>
    </source>
</reference>
<evidence type="ECO:0000256" key="2">
    <source>
        <dbReference type="ARBA" id="ARBA00010139"/>
    </source>
</evidence>
<dbReference type="Gene3D" id="3.50.50.60">
    <property type="entry name" value="FAD/NAD(P)-binding domain"/>
    <property type="match status" value="2"/>
</dbReference>
<proteinExistence type="inferred from homology"/>
<keyword evidence="4" id="KW-0274">FAD</keyword>
<evidence type="ECO:0008006" key="10">
    <source>
        <dbReference type="Google" id="ProtNLM"/>
    </source>
</evidence>
<dbReference type="InterPro" id="IPR036188">
    <property type="entry name" value="FAD/NAD-bd_sf"/>
</dbReference>
<organism evidence="8 9">
    <name type="scientific">Zasmidium cellare</name>
    <name type="common">Wine cellar mold</name>
    <name type="synonym">Racodium cellare</name>
    <dbReference type="NCBI Taxonomy" id="395010"/>
    <lineage>
        <taxon>Eukaryota</taxon>
        <taxon>Fungi</taxon>
        <taxon>Dikarya</taxon>
        <taxon>Ascomycota</taxon>
        <taxon>Pezizomycotina</taxon>
        <taxon>Dothideomycetes</taxon>
        <taxon>Dothideomycetidae</taxon>
        <taxon>Mycosphaerellales</taxon>
        <taxon>Mycosphaerellaceae</taxon>
        <taxon>Zasmidium</taxon>
    </lineage>
</organism>
<dbReference type="InterPro" id="IPR050775">
    <property type="entry name" value="FAD-binding_Monooxygenases"/>
</dbReference>
<dbReference type="Pfam" id="PF00743">
    <property type="entry name" value="FMO-like"/>
    <property type="match status" value="1"/>
</dbReference>
<accession>A0ABR0E354</accession>
<dbReference type="SUPFAM" id="SSF51905">
    <property type="entry name" value="FAD/NAD(P)-binding domain"/>
    <property type="match status" value="1"/>
</dbReference>
<sequence length="537" mass="60175">MPSAANIVERDAVVIGGGFGGCYLLHLLRKNGYSAILLEAAPRLGGVWATSCYPGARVDCELPYYGFSDPAIWSTWNWTERFPSYKELRDYFTHVDKVWGLSKDVLFNTRVNQVEREDTSNTWLISTADGQRFRSTWTLAATGTSFKPNVPDIKGMDRFTGQMHHSAAWPEEPVDLSGKRVAIIGAGSTGIQVMQESAKVASRVVQYIRTPNFAVPMRQRKITQDEIYHSKPHIPHVFNACKQSPSGLPLSRSTRKTFDDSEEERQRVWEENWRRGGFNFGLGSYADTIISKEANHAAYAFWRAKTKARITDPQKADILAPETAPYFLGTKRPSLEQDYFEMCDRPNVEIVNNPIAEFTETGIVTEDGKTKEFDIVAVCTGYDAVTGGLRTMGIKGRKGLDLGDKWKDGVSTFLGMTVAGYPNMFIVYGPQAPTSLTNGPPFIELQCEWILNVLNKQRDEKLATVEAKKEKEEAWREHTLDLASKTLSIQTDSWWNGANVKGKKREFLLYMGGMPVFLDAANKALEDWSGFGVKPVS</sequence>
<dbReference type="PRINTS" id="PR00411">
    <property type="entry name" value="PNDRDTASEI"/>
</dbReference>
<dbReference type="PANTHER" id="PTHR43098">
    <property type="entry name" value="L-ORNITHINE N(5)-MONOOXYGENASE-RELATED"/>
    <property type="match status" value="1"/>
</dbReference>
<gene>
    <name evidence="8" type="ORF">PRZ48_013113</name>
</gene>
<dbReference type="InterPro" id="IPR020946">
    <property type="entry name" value="Flavin_mOase-like"/>
</dbReference>
<evidence type="ECO:0000256" key="7">
    <source>
        <dbReference type="ARBA" id="ARBA00023033"/>
    </source>
</evidence>
<evidence type="ECO:0000256" key="1">
    <source>
        <dbReference type="ARBA" id="ARBA00001974"/>
    </source>
</evidence>
<evidence type="ECO:0000313" key="8">
    <source>
        <dbReference type="EMBL" id="KAK4495845.1"/>
    </source>
</evidence>
<evidence type="ECO:0000313" key="9">
    <source>
        <dbReference type="Proteomes" id="UP001305779"/>
    </source>
</evidence>